<gene>
    <name evidence="1" type="ORF">CR513_11308</name>
</gene>
<dbReference type="Proteomes" id="UP000257109">
    <property type="component" value="Unassembled WGS sequence"/>
</dbReference>
<protein>
    <submittedName>
        <fullName evidence="1">Uncharacterized protein</fullName>
    </submittedName>
</protein>
<proteinExistence type="predicted"/>
<comment type="caution">
    <text evidence="1">The sequence shown here is derived from an EMBL/GenBank/DDBJ whole genome shotgun (WGS) entry which is preliminary data.</text>
</comment>
<organism evidence="1 2">
    <name type="scientific">Mucuna pruriens</name>
    <name type="common">Velvet bean</name>
    <name type="synonym">Dolichos pruriens</name>
    <dbReference type="NCBI Taxonomy" id="157652"/>
    <lineage>
        <taxon>Eukaryota</taxon>
        <taxon>Viridiplantae</taxon>
        <taxon>Streptophyta</taxon>
        <taxon>Embryophyta</taxon>
        <taxon>Tracheophyta</taxon>
        <taxon>Spermatophyta</taxon>
        <taxon>Magnoliopsida</taxon>
        <taxon>eudicotyledons</taxon>
        <taxon>Gunneridae</taxon>
        <taxon>Pentapetalae</taxon>
        <taxon>rosids</taxon>
        <taxon>fabids</taxon>
        <taxon>Fabales</taxon>
        <taxon>Fabaceae</taxon>
        <taxon>Papilionoideae</taxon>
        <taxon>50 kb inversion clade</taxon>
        <taxon>NPAAA clade</taxon>
        <taxon>indigoferoid/millettioid clade</taxon>
        <taxon>Phaseoleae</taxon>
        <taxon>Mucuna</taxon>
    </lineage>
</organism>
<feature type="non-terminal residue" evidence="1">
    <location>
        <position position="35"/>
    </location>
</feature>
<sequence length="35" mass="4167">MEFHVMCSTMRLDEILEVYIEMQAFPFPLDGETKD</sequence>
<name>A0A371HQ44_MUCPR</name>
<evidence type="ECO:0000313" key="2">
    <source>
        <dbReference type="Proteomes" id="UP000257109"/>
    </source>
</evidence>
<dbReference type="EMBL" id="QJKJ01001982">
    <property type="protein sequence ID" value="RDY04913.1"/>
    <property type="molecule type" value="Genomic_DNA"/>
</dbReference>
<dbReference type="AlphaFoldDB" id="A0A371HQ44"/>
<evidence type="ECO:0000313" key="1">
    <source>
        <dbReference type="EMBL" id="RDY04913.1"/>
    </source>
</evidence>
<dbReference type="OrthoDB" id="1422241at2759"/>
<accession>A0A371HQ44</accession>
<keyword evidence="2" id="KW-1185">Reference proteome</keyword>
<reference evidence="1" key="1">
    <citation type="submission" date="2018-05" db="EMBL/GenBank/DDBJ databases">
        <title>Draft genome of Mucuna pruriens seed.</title>
        <authorList>
            <person name="Nnadi N.E."/>
            <person name="Vos R."/>
            <person name="Hasami M.H."/>
            <person name="Devisetty U.K."/>
            <person name="Aguiy J.C."/>
        </authorList>
    </citation>
    <scope>NUCLEOTIDE SEQUENCE [LARGE SCALE GENOMIC DNA]</scope>
    <source>
        <strain evidence="1">JCA_2017</strain>
    </source>
</reference>